<dbReference type="EMBL" id="PYWC01000025">
    <property type="protein sequence ID" value="PWW77210.1"/>
    <property type="molecule type" value="Genomic_DNA"/>
</dbReference>
<evidence type="ECO:0000313" key="3">
    <source>
        <dbReference type="Proteomes" id="UP000246991"/>
    </source>
</evidence>
<proteinExistence type="predicted"/>
<accession>A0A317STW5</accession>
<evidence type="ECO:0000313" key="2">
    <source>
        <dbReference type="EMBL" id="PWW77210.1"/>
    </source>
</evidence>
<name>A0A317STW5_9PEZI</name>
<feature type="domain" description="DUF7492" evidence="1">
    <location>
        <begin position="1"/>
        <end position="61"/>
    </location>
</feature>
<dbReference type="AlphaFoldDB" id="A0A317STW5"/>
<dbReference type="Proteomes" id="UP000246991">
    <property type="component" value="Unassembled WGS sequence"/>
</dbReference>
<protein>
    <recommendedName>
        <fullName evidence="1">DUF7492 domain-containing protein</fullName>
    </recommendedName>
</protein>
<sequence>GSCVPAGYAENAHVCKPRTGDPAGDSRMTFWYGTKDPAQRNTLYGVMVWGAQEGRWGEHKAFYYLKYNSHNQGTNISQSLQ</sequence>
<dbReference type="OrthoDB" id="64281at2759"/>
<organism evidence="2 3">
    <name type="scientific">Tuber magnatum</name>
    <name type="common">white Piedmont truffle</name>
    <dbReference type="NCBI Taxonomy" id="42249"/>
    <lineage>
        <taxon>Eukaryota</taxon>
        <taxon>Fungi</taxon>
        <taxon>Dikarya</taxon>
        <taxon>Ascomycota</taxon>
        <taxon>Pezizomycotina</taxon>
        <taxon>Pezizomycetes</taxon>
        <taxon>Pezizales</taxon>
        <taxon>Tuberaceae</taxon>
        <taxon>Tuber</taxon>
    </lineage>
</organism>
<evidence type="ECO:0000259" key="1">
    <source>
        <dbReference type="Pfam" id="PF24320"/>
    </source>
</evidence>
<feature type="non-terminal residue" evidence="2">
    <location>
        <position position="1"/>
    </location>
</feature>
<gene>
    <name evidence="2" type="ORF">C7212DRAFT_181392</name>
</gene>
<dbReference type="Pfam" id="PF24320">
    <property type="entry name" value="DUF7492"/>
    <property type="match status" value="1"/>
</dbReference>
<keyword evidence="3" id="KW-1185">Reference proteome</keyword>
<reference evidence="2 3" key="1">
    <citation type="submission" date="2018-03" db="EMBL/GenBank/DDBJ databases">
        <title>Genomes of Pezizomycetes fungi and the evolution of truffles.</title>
        <authorList>
            <person name="Murat C."/>
            <person name="Payen T."/>
            <person name="Noel B."/>
            <person name="Kuo A."/>
            <person name="Martin F.M."/>
        </authorList>
    </citation>
    <scope>NUCLEOTIDE SEQUENCE [LARGE SCALE GENOMIC DNA]</scope>
    <source>
        <strain evidence="2">091103-1</strain>
    </source>
</reference>
<comment type="caution">
    <text evidence="2">The sequence shown here is derived from an EMBL/GenBank/DDBJ whole genome shotgun (WGS) entry which is preliminary data.</text>
</comment>
<dbReference type="InterPro" id="IPR055915">
    <property type="entry name" value="DUF7492"/>
</dbReference>